<dbReference type="InterPro" id="IPR013087">
    <property type="entry name" value="Znf_C2H2_type"/>
</dbReference>
<evidence type="ECO:0000256" key="6">
    <source>
        <dbReference type="ARBA" id="ARBA00023015"/>
    </source>
</evidence>
<dbReference type="GO" id="GO:0008270">
    <property type="term" value="F:zinc ion binding"/>
    <property type="evidence" value="ECO:0007669"/>
    <property type="project" value="UniProtKB-KW"/>
</dbReference>
<evidence type="ECO:0000256" key="3">
    <source>
        <dbReference type="ARBA" id="ARBA00022737"/>
    </source>
</evidence>
<feature type="domain" description="C2H2-type" evidence="12">
    <location>
        <begin position="410"/>
        <end position="438"/>
    </location>
</feature>
<evidence type="ECO:0000256" key="9">
    <source>
        <dbReference type="ARBA" id="ARBA00023242"/>
    </source>
</evidence>
<organism evidence="13 14">
    <name type="scientific">Allacma fusca</name>
    <dbReference type="NCBI Taxonomy" id="39272"/>
    <lineage>
        <taxon>Eukaryota</taxon>
        <taxon>Metazoa</taxon>
        <taxon>Ecdysozoa</taxon>
        <taxon>Arthropoda</taxon>
        <taxon>Hexapoda</taxon>
        <taxon>Collembola</taxon>
        <taxon>Symphypleona</taxon>
        <taxon>Sminthuridae</taxon>
        <taxon>Allacma</taxon>
    </lineage>
</organism>
<evidence type="ECO:0000256" key="2">
    <source>
        <dbReference type="ARBA" id="ARBA00022723"/>
    </source>
</evidence>
<name>A0A8J2NSC4_9HEXA</name>
<sequence length="673" mass="76779">MQSLQLLVKTWIAEKITQEEKLIATELAAIDTTGSDYHVVHEIKFAYDMVVQNPAKIIFNDHIVMNKALILGVFSQVITYLIVLMQFSQNKSMDELEMKLESQKETIFKLLTLQYKIDLDNEVRVFKKFSPTEFRERIQERFGIPPQFVGKSELMSDFELTVLSPSNSPDMLDVKFDAGQHPDEQIIVNEGDRESPVDVDTEVKTRSATKGTSNGPVTKKKAKRKVATKTSKLRSKNSGKLASSNPVIIEVRKSAENINEEQRLSVFKKKSDRLTKQAENDSKLVVKCTFFDPVKGPCRYRFINEEKMDIHIKRHHLNLPKNEMYQCPHCPRTASCESKLELHLKLHTGKTDLPCEICGTLFRTEYLLTKHKVKVHGVSYPFICQQCHEGFINKADLNYHSYSHTGDWPYPCDECNAGFPSKARLDRHKQHNHYELKILNFACKVCNKKFQSLGVLNRHEKCHEAERPFKCNICSWSFKFNSLLKTHMISVHSDDRPFLCQECGASFKLNKQLLVHLRGHDGRKRPFLKRLRRLKPPGPVTQQPVTPAPVKSVIPKIPQYKASVSISSSTSGQAGSVLTRRSVTEGEAVAGDLIGSRSKLTSDTIIKCLLKNQYIFDIEGFWKPEGFAKTAMELKQRIQKVVGIEPEDVICNCEELQNGFFCQLTTVDVDITK</sequence>
<keyword evidence="8" id="KW-0804">Transcription</keyword>
<proteinExistence type="predicted"/>
<dbReference type="GO" id="GO:0003677">
    <property type="term" value="F:DNA binding"/>
    <property type="evidence" value="ECO:0007669"/>
    <property type="project" value="UniProtKB-KW"/>
</dbReference>
<evidence type="ECO:0000256" key="11">
    <source>
        <dbReference type="SAM" id="MobiDB-lite"/>
    </source>
</evidence>
<evidence type="ECO:0000256" key="1">
    <source>
        <dbReference type="ARBA" id="ARBA00004123"/>
    </source>
</evidence>
<keyword evidence="2" id="KW-0479">Metal-binding</keyword>
<protein>
    <recommendedName>
        <fullName evidence="12">C2H2-type domain-containing protein</fullName>
    </recommendedName>
</protein>
<comment type="subcellular location">
    <subcellularLocation>
        <location evidence="1">Nucleus</location>
    </subcellularLocation>
</comment>
<dbReference type="Pfam" id="PF13912">
    <property type="entry name" value="zf-C2H2_6"/>
    <property type="match status" value="1"/>
</dbReference>
<reference evidence="13" key="1">
    <citation type="submission" date="2021-06" db="EMBL/GenBank/DDBJ databases">
        <authorList>
            <person name="Hodson N. C."/>
            <person name="Mongue J. A."/>
            <person name="Jaron S. K."/>
        </authorList>
    </citation>
    <scope>NUCLEOTIDE SEQUENCE</scope>
</reference>
<keyword evidence="7" id="KW-0238">DNA-binding</keyword>
<evidence type="ECO:0000259" key="12">
    <source>
        <dbReference type="PROSITE" id="PS50157"/>
    </source>
</evidence>
<dbReference type="PROSITE" id="PS50157">
    <property type="entry name" value="ZINC_FINGER_C2H2_2"/>
    <property type="match status" value="7"/>
</dbReference>
<dbReference type="EMBL" id="CAJVCH010105919">
    <property type="protein sequence ID" value="CAG7724127.1"/>
    <property type="molecule type" value="Genomic_DNA"/>
</dbReference>
<keyword evidence="6" id="KW-0805">Transcription regulation</keyword>
<feature type="domain" description="C2H2-type" evidence="12">
    <location>
        <begin position="353"/>
        <end position="381"/>
    </location>
</feature>
<evidence type="ECO:0000256" key="8">
    <source>
        <dbReference type="ARBA" id="ARBA00023163"/>
    </source>
</evidence>
<feature type="region of interest" description="Disordered" evidence="11">
    <location>
        <begin position="193"/>
        <end position="241"/>
    </location>
</feature>
<dbReference type="PANTHER" id="PTHR47772">
    <property type="entry name" value="ZINC FINGER PROTEIN 200"/>
    <property type="match status" value="1"/>
</dbReference>
<evidence type="ECO:0000313" key="14">
    <source>
        <dbReference type="Proteomes" id="UP000708208"/>
    </source>
</evidence>
<feature type="compositionally biased region" description="Basic and acidic residues" evidence="11">
    <location>
        <begin position="193"/>
        <end position="205"/>
    </location>
</feature>
<dbReference type="SMART" id="SM00355">
    <property type="entry name" value="ZnF_C2H2"/>
    <property type="match status" value="8"/>
</dbReference>
<keyword evidence="9" id="KW-0539">Nucleus</keyword>
<keyword evidence="5" id="KW-0862">Zinc</keyword>
<dbReference type="GO" id="GO:0005634">
    <property type="term" value="C:nucleus"/>
    <property type="evidence" value="ECO:0007669"/>
    <property type="project" value="UniProtKB-SubCell"/>
</dbReference>
<evidence type="ECO:0000256" key="7">
    <source>
        <dbReference type="ARBA" id="ARBA00023125"/>
    </source>
</evidence>
<feature type="domain" description="C2H2-type" evidence="12">
    <location>
        <begin position="498"/>
        <end position="525"/>
    </location>
</feature>
<comment type="caution">
    <text evidence="13">The sequence shown here is derived from an EMBL/GenBank/DDBJ whole genome shotgun (WGS) entry which is preliminary data.</text>
</comment>
<evidence type="ECO:0000313" key="13">
    <source>
        <dbReference type="EMBL" id="CAG7724127.1"/>
    </source>
</evidence>
<gene>
    <name evidence="13" type="ORF">AFUS01_LOCUS13164</name>
</gene>
<feature type="compositionally biased region" description="Polar residues" evidence="11">
    <location>
        <begin position="206"/>
        <end position="216"/>
    </location>
</feature>
<feature type="domain" description="C2H2-type" evidence="12">
    <location>
        <begin position="469"/>
        <end position="497"/>
    </location>
</feature>
<keyword evidence="14" id="KW-1185">Reference proteome</keyword>
<feature type="domain" description="C2H2-type" evidence="12">
    <location>
        <begin position="325"/>
        <end position="352"/>
    </location>
</feature>
<keyword evidence="4 10" id="KW-0863">Zinc-finger</keyword>
<dbReference type="Pfam" id="PF00096">
    <property type="entry name" value="zf-C2H2"/>
    <property type="match status" value="2"/>
</dbReference>
<dbReference type="PANTHER" id="PTHR47772:SF13">
    <property type="entry name" value="GASTRULA ZINC FINGER PROTEIN XLCGF49.1-LIKE-RELATED"/>
    <property type="match status" value="1"/>
</dbReference>
<feature type="domain" description="C2H2-type" evidence="12">
    <location>
        <begin position="382"/>
        <end position="409"/>
    </location>
</feature>
<dbReference type="Proteomes" id="UP000708208">
    <property type="component" value="Unassembled WGS sequence"/>
</dbReference>
<evidence type="ECO:0000256" key="5">
    <source>
        <dbReference type="ARBA" id="ARBA00022833"/>
    </source>
</evidence>
<evidence type="ECO:0000256" key="10">
    <source>
        <dbReference type="PROSITE-ProRule" id="PRU00042"/>
    </source>
</evidence>
<evidence type="ECO:0000256" key="4">
    <source>
        <dbReference type="ARBA" id="ARBA00022771"/>
    </source>
</evidence>
<dbReference type="FunFam" id="3.30.160.60:FF:000322">
    <property type="entry name" value="GDNF-inducible zinc finger protein 1"/>
    <property type="match status" value="1"/>
</dbReference>
<dbReference type="InterPro" id="IPR050636">
    <property type="entry name" value="C2H2-ZF_domain-containing"/>
</dbReference>
<dbReference type="OrthoDB" id="6077919at2759"/>
<dbReference type="AlphaFoldDB" id="A0A8J2NSC4"/>
<dbReference type="PROSITE" id="PS00028">
    <property type="entry name" value="ZINC_FINGER_C2H2_1"/>
    <property type="match status" value="6"/>
</dbReference>
<feature type="compositionally biased region" description="Basic residues" evidence="11">
    <location>
        <begin position="218"/>
        <end position="237"/>
    </location>
</feature>
<feature type="domain" description="C2H2-type" evidence="12">
    <location>
        <begin position="441"/>
        <end position="468"/>
    </location>
</feature>
<accession>A0A8J2NSC4</accession>
<keyword evidence="3" id="KW-0677">Repeat</keyword>